<keyword evidence="6" id="KW-0282">Flagellum</keyword>
<dbReference type="GO" id="GO:0005198">
    <property type="term" value="F:structural molecule activity"/>
    <property type="evidence" value="ECO:0007669"/>
    <property type="project" value="UniProtKB-UniRule"/>
</dbReference>
<proteinExistence type="inferred from homology"/>
<dbReference type="Pfam" id="PF00669">
    <property type="entry name" value="Flagellin_N"/>
    <property type="match status" value="1"/>
</dbReference>
<accession>A0AA41YPU5</accession>
<dbReference type="GO" id="GO:0009288">
    <property type="term" value="C:bacterial-type flagellum"/>
    <property type="evidence" value="ECO:0007669"/>
    <property type="project" value="UniProtKB-SubCell"/>
</dbReference>
<evidence type="ECO:0000259" key="5">
    <source>
        <dbReference type="Pfam" id="PF00700"/>
    </source>
</evidence>
<comment type="subcellular location">
    <subcellularLocation>
        <location evidence="3">Secreted</location>
    </subcellularLocation>
    <subcellularLocation>
        <location evidence="3">Bacterial flagellum</location>
    </subcellularLocation>
</comment>
<dbReference type="GO" id="GO:0005576">
    <property type="term" value="C:extracellular region"/>
    <property type="evidence" value="ECO:0007669"/>
    <property type="project" value="UniProtKB-SubCell"/>
</dbReference>
<feature type="domain" description="Flagellin C-terminal" evidence="5">
    <location>
        <begin position="205"/>
        <end position="283"/>
    </location>
</feature>
<sequence>MSLNSVNTNIGASIALQSLNVTSSALQATQKRISTGYRVADATDDGAAYAVAQRVRSDVGALTSANQQLGNVQGLLSTTNSALNNVSNTMNSARDVLVKLADSNIQGTQRDQYVQQFQSLVSNIKSFFQDAAYNGKSLIGNIGGASGFGSVAVVRNEAGATYGIATFSGSAFMASISFTSTTLKGAASVAALIGTAAGATFMNQLTSLGTAMNTYGAAAKYVSNQVSYNSDKIDALNTGLGALIDADLAKESAQLQSLQIRQQLGTQSLSIANQAPQSLLSLFK</sequence>
<name>A0AA41YPU5_9PROT</name>
<reference evidence="6" key="2">
    <citation type="submission" date="2022-10" db="EMBL/GenBank/DDBJ databases">
        <authorList>
            <person name="Trinh H.N."/>
        </authorList>
    </citation>
    <scope>NUCLEOTIDE SEQUENCE</scope>
    <source>
        <strain evidence="6">RN2-1</strain>
    </source>
</reference>
<dbReference type="PANTHER" id="PTHR42792:SF2">
    <property type="entry name" value="FLAGELLIN"/>
    <property type="match status" value="1"/>
</dbReference>
<organism evidence="6 7">
    <name type="scientific">Limobrevibacterium gyesilva</name>
    <dbReference type="NCBI Taxonomy" id="2991712"/>
    <lineage>
        <taxon>Bacteria</taxon>
        <taxon>Pseudomonadati</taxon>
        <taxon>Pseudomonadota</taxon>
        <taxon>Alphaproteobacteria</taxon>
        <taxon>Acetobacterales</taxon>
        <taxon>Acetobacteraceae</taxon>
        <taxon>Limobrevibacterium</taxon>
    </lineage>
</organism>
<evidence type="ECO:0000313" key="6">
    <source>
        <dbReference type="EMBL" id="MCW3476516.1"/>
    </source>
</evidence>
<dbReference type="InterPro" id="IPR046358">
    <property type="entry name" value="Flagellin_C"/>
</dbReference>
<dbReference type="InterPro" id="IPR001492">
    <property type="entry name" value="Flagellin"/>
</dbReference>
<evidence type="ECO:0000256" key="1">
    <source>
        <dbReference type="ARBA" id="ARBA00005709"/>
    </source>
</evidence>
<dbReference type="SUPFAM" id="SSF64518">
    <property type="entry name" value="Phase 1 flagellin"/>
    <property type="match status" value="1"/>
</dbReference>
<dbReference type="PANTHER" id="PTHR42792">
    <property type="entry name" value="FLAGELLIN"/>
    <property type="match status" value="1"/>
</dbReference>
<dbReference type="Gene3D" id="1.20.1330.10">
    <property type="entry name" value="f41 fragment of flagellin, N-terminal domain"/>
    <property type="match status" value="1"/>
</dbReference>
<evidence type="ECO:0000313" key="7">
    <source>
        <dbReference type="Proteomes" id="UP001165679"/>
    </source>
</evidence>
<dbReference type="InterPro" id="IPR001029">
    <property type="entry name" value="Flagellin_N"/>
</dbReference>
<dbReference type="RefSeq" id="WP_264715315.1">
    <property type="nucleotide sequence ID" value="NZ_JAPDNT010000020.1"/>
</dbReference>
<reference evidence="6" key="1">
    <citation type="submission" date="2022-09" db="EMBL/GenBank/DDBJ databases">
        <title>Rhodovastum sp. nov. RN2-1 isolated from soil in Seongnam, South Korea.</title>
        <authorList>
            <person name="Le N.T."/>
        </authorList>
    </citation>
    <scope>NUCLEOTIDE SEQUENCE</scope>
    <source>
        <strain evidence="6">RN2-1</strain>
    </source>
</reference>
<comment type="similarity">
    <text evidence="1 3">Belongs to the bacterial flagellin family.</text>
</comment>
<dbReference type="Proteomes" id="UP001165679">
    <property type="component" value="Unassembled WGS sequence"/>
</dbReference>
<gene>
    <name evidence="6" type="ORF">OL599_18290</name>
</gene>
<comment type="caution">
    <text evidence="6">The sequence shown here is derived from an EMBL/GenBank/DDBJ whole genome shotgun (WGS) entry which is preliminary data.</text>
</comment>
<feature type="domain" description="Flagellin N-terminal" evidence="4">
    <location>
        <begin position="6"/>
        <end position="139"/>
    </location>
</feature>
<keyword evidence="2 3" id="KW-0975">Bacterial flagellum</keyword>
<keyword evidence="7" id="KW-1185">Reference proteome</keyword>
<keyword evidence="3" id="KW-0964">Secreted</keyword>
<evidence type="ECO:0000256" key="3">
    <source>
        <dbReference type="RuleBase" id="RU362073"/>
    </source>
</evidence>
<dbReference type="AlphaFoldDB" id="A0AA41YPU5"/>
<dbReference type="PRINTS" id="PR00207">
    <property type="entry name" value="FLAGELLIN"/>
</dbReference>
<keyword evidence="6" id="KW-0966">Cell projection</keyword>
<comment type="function">
    <text evidence="3">Flagellin is the subunit protein which polymerizes to form the filaments of bacterial flagella.</text>
</comment>
<keyword evidence="6" id="KW-0969">Cilium</keyword>
<evidence type="ECO:0000256" key="2">
    <source>
        <dbReference type="ARBA" id="ARBA00023143"/>
    </source>
</evidence>
<evidence type="ECO:0000259" key="4">
    <source>
        <dbReference type="Pfam" id="PF00669"/>
    </source>
</evidence>
<dbReference type="Pfam" id="PF00700">
    <property type="entry name" value="Flagellin_C"/>
    <property type="match status" value="1"/>
</dbReference>
<dbReference type="EMBL" id="JAPDNT010000020">
    <property type="protein sequence ID" value="MCW3476516.1"/>
    <property type="molecule type" value="Genomic_DNA"/>
</dbReference>
<protein>
    <recommendedName>
        <fullName evidence="3">Flagellin</fullName>
    </recommendedName>
</protein>